<gene>
    <name evidence="3" type="ORF">QGN29_08215</name>
</gene>
<dbReference type="PANTHER" id="PTHR38834">
    <property type="entry name" value="PERIPLASMIC SUBSTRATE BINDING PROTEIN FAMILY 3"/>
    <property type="match status" value="1"/>
</dbReference>
<protein>
    <submittedName>
        <fullName evidence="3">Transporter substrate-binding domain-containing protein</fullName>
    </submittedName>
</protein>
<dbReference type="Proteomes" id="UP001268683">
    <property type="component" value="Chromosome"/>
</dbReference>
<dbReference type="RefSeq" id="WP_310797370.1">
    <property type="nucleotide sequence ID" value="NZ_CP123872.1"/>
</dbReference>
<evidence type="ECO:0000313" key="4">
    <source>
        <dbReference type="Proteomes" id="UP001268683"/>
    </source>
</evidence>
<dbReference type="Gene3D" id="3.40.190.10">
    <property type="entry name" value="Periplasmic binding protein-like II"/>
    <property type="match status" value="2"/>
</dbReference>
<dbReference type="PANTHER" id="PTHR38834:SF3">
    <property type="entry name" value="SOLUTE-BINDING PROTEIN FAMILY 3_N-TERMINAL DOMAIN-CONTAINING PROTEIN"/>
    <property type="match status" value="1"/>
</dbReference>
<evidence type="ECO:0000256" key="1">
    <source>
        <dbReference type="SAM" id="SignalP"/>
    </source>
</evidence>
<dbReference type="InterPro" id="IPR001638">
    <property type="entry name" value="Solute-binding_3/MltF_N"/>
</dbReference>
<accession>A0AA52EFF5</accession>
<keyword evidence="1" id="KW-0732">Signal</keyword>
<dbReference type="EMBL" id="CP123872">
    <property type="protein sequence ID" value="WND01542.1"/>
    <property type="molecule type" value="Genomic_DNA"/>
</dbReference>
<name>A0AA52EFF5_9PROT</name>
<keyword evidence="4" id="KW-1185">Reference proteome</keyword>
<dbReference type="KEGG" id="tmk:QGN29_08215"/>
<dbReference type="SUPFAM" id="SSF53850">
    <property type="entry name" value="Periplasmic binding protein-like II"/>
    <property type="match status" value="1"/>
</dbReference>
<reference evidence="3" key="1">
    <citation type="submission" date="2023-04" db="EMBL/GenBank/DDBJ databases">
        <title>Complete genome sequence of Temperatibacter marinus.</title>
        <authorList>
            <person name="Rong J.-C."/>
            <person name="Yi M.-L."/>
            <person name="Zhao Q."/>
        </authorList>
    </citation>
    <scope>NUCLEOTIDE SEQUENCE</scope>
    <source>
        <strain evidence="3">NBRC 110045</strain>
    </source>
</reference>
<evidence type="ECO:0000313" key="3">
    <source>
        <dbReference type="EMBL" id="WND01542.1"/>
    </source>
</evidence>
<feature type="signal peptide" evidence="1">
    <location>
        <begin position="1"/>
        <end position="21"/>
    </location>
</feature>
<dbReference type="Pfam" id="PF00497">
    <property type="entry name" value="SBP_bac_3"/>
    <property type="match status" value="1"/>
</dbReference>
<feature type="domain" description="Solute-binding protein family 3/N-terminal" evidence="2">
    <location>
        <begin position="29"/>
        <end position="244"/>
    </location>
</feature>
<proteinExistence type="predicted"/>
<dbReference type="AlphaFoldDB" id="A0AA52EFF5"/>
<evidence type="ECO:0000259" key="2">
    <source>
        <dbReference type="SMART" id="SM00062"/>
    </source>
</evidence>
<feature type="chain" id="PRO_5041412538" evidence="1">
    <location>
        <begin position="22"/>
        <end position="249"/>
    </location>
</feature>
<dbReference type="SMART" id="SM00062">
    <property type="entry name" value="PBPb"/>
    <property type="match status" value="1"/>
</dbReference>
<sequence length="249" mass="28344">MTRIVYLFFYLFVFVSASVSADPLDDSRSVKVYTLLAPPMVTADARKPGYAFEIVTAMFQEAGLTPEIRRLPWRRSQMLLQQTKEGLIFPFTRTPSRESDYGWAVKIYSSSTHFVTLNDEKMTPKLAFHKTVGVHSGTSWDNWLDENGYKNVRKSPNGNDMLLNMLHKGRIDAWYTEATIAQNSLANYPFLKATLSEPVETFDVYLASHRSMPSPHVERLQQALTTLIKDGRYAKILEKYGMTGKLTAP</sequence>
<organism evidence="3 4">
    <name type="scientific">Temperatibacter marinus</name>
    <dbReference type="NCBI Taxonomy" id="1456591"/>
    <lineage>
        <taxon>Bacteria</taxon>
        <taxon>Pseudomonadati</taxon>
        <taxon>Pseudomonadota</taxon>
        <taxon>Alphaproteobacteria</taxon>
        <taxon>Kordiimonadales</taxon>
        <taxon>Temperatibacteraceae</taxon>
        <taxon>Temperatibacter</taxon>
    </lineage>
</organism>